<evidence type="ECO:0000313" key="1">
    <source>
        <dbReference type="EMBL" id="CUX45032.1"/>
    </source>
</evidence>
<dbReference type="Proteomes" id="UP000191897">
    <property type="component" value="Unassembled WGS sequence"/>
</dbReference>
<reference evidence="1 2" key="1">
    <citation type="submission" date="2016-01" db="EMBL/GenBank/DDBJ databases">
        <authorList>
            <person name="Oliw E.H."/>
        </authorList>
    </citation>
    <scope>NUCLEOTIDE SEQUENCE [LARGE SCALE GENOMIC DNA]</scope>
    <source>
        <strain evidence="1 2">Kerr 14</strain>
    </source>
</reference>
<organism evidence="1 2">
    <name type="scientific">Agrobacterium tumefaciens str. Kerr 14</name>
    <dbReference type="NCBI Taxonomy" id="1183424"/>
    <lineage>
        <taxon>Bacteria</taxon>
        <taxon>Pseudomonadati</taxon>
        <taxon>Pseudomonadota</taxon>
        <taxon>Alphaproteobacteria</taxon>
        <taxon>Hyphomicrobiales</taxon>
        <taxon>Rhizobiaceae</taxon>
        <taxon>Rhizobium/Agrobacterium group</taxon>
        <taxon>Agrobacterium</taxon>
        <taxon>Agrobacterium tumefaciens complex</taxon>
    </lineage>
</organism>
<sequence length="116" mass="13333">MRRLWGIGKLIPLPQGRCSIRCRRQQKRPGQYCTDLPHIALNTSASTSVVKSLKRLKQLRTSISFALTSSCHESYLNWQCGQNKSGAYRDVFIRRGLPAARRTTSFCRPLSWHLRT</sequence>
<dbReference type="EMBL" id="FBWC01000019">
    <property type="protein sequence ID" value="CUX45032.1"/>
    <property type="molecule type" value="Genomic_DNA"/>
</dbReference>
<gene>
    <name evidence="1" type="ORF">AGR4C_Lc10167</name>
</gene>
<protein>
    <submittedName>
        <fullName evidence="1">Uncharacterized protein</fullName>
    </submittedName>
</protein>
<name>A0A1S7R0B6_AGRTU</name>
<accession>A0A1S7R0B6</accession>
<evidence type="ECO:0000313" key="2">
    <source>
        <dbReference type="Proteomes" id="UP000191897"/>
    </source>
</evidence>
<proteinExistence type="predicted"/>
<dbReference type="AlphaFoldDB" id="A0A1S7R0B6"/>